<protein>
    <recommendedName>
        <fullName evidence="1">RNase H type-1 domain-containing protein</fullName>
    </recommendedName>
</protein>
<accession>A0A8R7Q2Y6</accession>
<feature type="domain" description="RNase H type-1" evidence="1">
    <location>
        <begin position="1"/>
        <end position="65"/>
    </location>
</feature>
<reference evidence="2" key="3">
    <citation type="submission" date="2022-06" db="UniProtKB">
        <authorList>
            <consortium name="EnsemblPlants"/>
        </authorList>
    </citation>
    <scope>IDENTIFICATION</scope>
</reference>
<dbReference type="GO" id="GO:0004523">
    <property type="term" value="F:RNA-DNA hybrid ribonuclease activity"/>
    <property type="evidence" value="ECO:0007669"/>
    <property type="project" value="InterPro"/>
</dbReference>
<evidence type="ECO:0000259" key="1">
    <source>
        <dbReference type="Pfam" id="PF13456"/>
    </source>
</evidence>
<dbReference type="SUPFAM" id="SSF53098">
    <property type="entry name" value="Ribonuclease H-like"/>
    <property type="match status" value="1"/>
</dbReference>
<dbReference type="GO" id="GO:0003676">
    <property type="term" value="F:nucleic acid binding"/>
    <property type="evidence" value="ECO:0007669"/>
    <property type="project" value="InterPro"/>
</dbReference>
<organism evidence="2 3">
    <name type="scientific">Triticum urartu</name>
    <name type="common">Red wild einkorn</name>
    <name type="synonym">Crithodium urartu</name>
    <dbReference type="NCBI Taxonomy" id="4572"/>
    <lineage>
        <taxon>Eukaryota</taxon>
        <taxon>Viridiplantae</taxon>
        <taxon>Streptophyta</taxon>
        <taxon>Embryophyta</taxon>
        <taxon>Tracheophyta</taxon>
        <taxon>Spermatophyta</taxon>
        <taxon>Magnoliopsida</taxon>
        <taxon>Liliopsida</taxon>
        <taxon>Poales</taxon>
        <taxon>Poaceae</taxon>
        <taxon>BOP clade</taxon>
        <taxon>Pooideae</taxon>
        <taxon>Triticodae</taxon>
        <taxon>Triticeae</taxon>
        <taxon>Triticinae</taxon>
        <taxon>Triticum</taxon>
    </lineage>
</organism>
<dbReference type="Pfam" id="PF13456">
    <property type="entry name" value="RVT_3"/>
    <property type="match status" value="1"/>
</dbReference>
<dbReference type="Proteomes" id="UP000015106">
    <property type="component" value="Chromosome 4"/>
</dbReference>
<dbReference type="InterPro" id="IPR002156">
    <property type="entry name" value="RNaseH_domain"/>
</dbReference>
<dbReference type="AlphaFoldDB" id="A0A8R7Q2Y6"/>
<dbReference type="InterPro" id="IPR044730">
    <property type="entry name" value="RNase_H-like_dom_plant"/>
</dbReference>
<evidence type="ECO:0000313" key="2">
    <source>
        <dbReference type="EnsemblPlants" id="TuG1812G0400001891.01.T01.cds256745"/>
    </source>
</evidence>
<dbReference type="CDD" id="cd06222">
    <property type="entry name" value="RNase_H_like"/>
    <property type="match status" value="1"/>
</dbReference>
<keyword evidence="3" id="KW-1185">Reference proteome</keyword>
<dbReference type="EnsemblPlants" id="TuG1812G0400001891.01.T01">
    <property type="protein sequence ID" value="TuG1812G0400001891.01.T01.cds256745"/>
    <property type="gene ID" value="TuG1812G0400001891.01"/>
</dbReference>
<evidence type="ECO:0000313" key="3">
    <source>
        <dbReference type="Proteomes" id="UP000015106"/>
    </source>
</evidence>
<sequence length="68" mass="7453">MVLRTDQGDIIFTACRENCSCVNGLEAELAACREGLELALHRTDLPILIEMDSVEAVNMLNASTNDRS</sequence>
<dbReference type="Gramene" id="TuG1812G0400001891.01.T01">
    <property type="protein sequence ID" value="TuG1812G0400001891.01.T01.cds256745"/>
    <property type="gene ID" value="TuG1812G0400001891.01"/>
</dbReference>
<dbReference type="InterPro" id="IPR012337">
    <property type="entry name" value="RNaseH-like_sf"/>
</dbReference>
<proteinExistence type="predicted"/>
<reference evidence="3" key="1">
    <citation type="journal article" date="2013" name="Nature">
        <title>Draft genome of the wheat A-genome progenitor Triticum urartu.</title>
        <authorList>
            <person name="Ling H.Q."/>
            <person name="Zhao S."/>
            <person name="Liu D."/>
            <person name="Wang J."/>
            <person name="Sun H."/>
            <person name="Zhang C."/>
            <person name="Fan H."/>
            <person name="Li D."/>
            <person name="Dong L."/>
            <person name="Tao Y."/>
            <person name="Gao C."/>
            <person name="Wu H."/>
            <person name="Li Y."/>
            <person name="Cui Y."/>
            <person name="Guo X."/>
            <person name="Zheng S."/>
            <person name="Wang B."/>
            <person name="Yu K."/>
            <person name="Liang Q."/>
            <person name="Yang W."/>
            <person name="Lou X."/>
            <person name="Chen J."/>
            <person name="Feng M."/>
            <person name="Jian J."/>
            <person name="Zhang X."/>
            <person name="Luo G."/>
            <person name="Jiang Y."/>
            <person name="Liu J."/>
            <person name="Wang Z."/>
            <person name="Sha Y."/>
            <person name="Zhang B."/>
            <person name="Wu H."/>
            <person name="Tang D."/>
            <person name="Shen Q."/>
            <person name="Xue P."/>
            <person name="Zou S."/>
            <person name="Wang X."/>
            <person name="Liu X."/>
            <person name="Wang F."/>
            <person name="Yang Y."/>
            <person name="An X."/>
            <person name="Dong Z."/>
            <person name="Zhang K."/>
            <person name="Zhang X."/>
            <person name="Luo M.C."/>
            <person name="Dvorak J."/>
            <person name="Tong Y."/>
            <person name="Wang J."/>
            <person name="Yang H."/>
            <person name="Li Z."/>
            <person name="Wang D."/>
            <person name="Zhang A."/>
            <person name="Wang J."/>
        </authorList>
    </citation>
    <scope>NUCLEOTIDE SEQUENCE</scope>
    <source>
        <strain evidence="3">cv. G1812</strain>
    </source>
</reference>
<name>A0A8R7Q2Y6_TRIUA</name>
<reference evidence="2" key="2">
    <citation type="submission" date="2018-03" db="EMBL/GenBank/DDBJ databases">
        <title>The Triticum urartu genome reveals the dynamic nature of wheat genome evolution.</title>
        <authorList>
            <person name="Ling H."/>
            <person name="Ma B."/>
            <person name="Shi X."/>
            <person name="Liu H."/>
            <person name="Dong L."/>
            <person name="Sun H."/>
            <person name="Cao Y."/>
            <person name="Gao Q."/>
            <person name="Zheng S."/>
            <person name="Li Y."/>
            <person name="Yu Y."/>
            <person name="Du H."/>
            <person name="Qi M."/>
            <person name="Li Y."/>
            <person name="Yu H."/>
            <person name="Cui Y."/>
            <person name="Wang N."/>
            <person name="Chen C."/>
            <person name="Wu H."/>
            <person name="Zhao Y."/>
            <person name="Zhang J."/>
            <person name="Li Y."/>
            <person name="Zhou W."/>
            <person name="Zhang B."/>
            <person name="Hu W."/>
            <person name="Eijk M."/>
            <person name="Tang J."/>
            <person name="Witsenboer H."/>
            <person name="Zhao S."/>
            <person name="Li Z."/>
            <person name="Zhang A."/>
            <person name="Wang D."/>
            <person name="Liang C."/>
        </authorList>
    </citation>
    <scope>NUCLEOTIDE SEQUENCE [LARGE SCALE GENOMIC DNA]</scope>
    <source>
        <strain evidence="2">cv. G1812</strain>
    </source>
</reference>